<evidence type="ECO:0000313" key="2">
    <source>
        <dbReference type="EMBL" id="SBW07381.1"/>
    </source>
</evidence>
<dbReference type="EMBL" id="FLUP01000001">
    <property type="protein sequence ID" value="SBW07381.1"/>
    <property type="molecule type" value="Genomic_DNA"/>
</dbReference>
<sequence>MAQSTKKVTAENYYQTFDADKQFERIMHRDGYVLQGRELNDVQEMAAYRLKSIADALFSDGDVIRDAQVAVNAQTGEVQAQSGAIYLSGAVRGVAPATFIIPTTGTVSIGVRLKQRVVSELEDPSLRNPAKGTDGEGEPGAWRLAVETSWGFDGDGEDGDFFPVHTVDDGVVRAKEQPPNLDSFNTGLARYDRDSTGGGSYIASGMKVLKADDAGGGAQVYTVSEGRCRVCGYGVELPTSRRLSYAATPDLRRIDTEVHTADGTAAQRVEVAHAPIYTVESLRVTIEKTVQMVHGSYTGSSDAFEDTSVVAIVKVQQGDTVYEPGTDYKKTGDKIDWSPMGNEPATGSTYTAIIHVIASQEPAALDQDGFTVNGAVEGSSILVTYQQALPRLDRLCITQDGAFVWVKGVASESNPKSPAIPETMLAIATVTQSWRPTRAVSSDGVRVISFSEIEALNRRLDYIAQEVARQRLEADVTTRENGARVGMFVDPLLNDDMRDQGIEQNASIIDGELTLPIAATAYLLSQDLQVPAARAYSPQVVLAQTLRTGAMAVNPYSAFDPMPARVTLAPSIDRWTETKTEWTSAVTRRFETWIYAPNDPRHGQGIQSSGTTSEKVSSTTVDVEYLRAIDVSFKIEGFGPGEVLQSITFDGVGVAAHESPLAADANGTITGTFTIPEGIPAGAKTVSFAGGTVNGSRGSAVFVGQGELTIQTMRQVNTITTVWIDPLAQTFVLETDTQICGVDLWFTASGGDARVQLREVSNGVPTRVVLAEAHVPAAAMVVTGGGHTRVQFATPIQLTGNTEYALVVMCDDAQTALAIAEIGKFDNLAQTWVVSQPYTVGVMLSSSNASTWTAHQDKDLAFRLLKADFTAAAQTLDLGYAEATDDATDMLLMSLSEMPTAATRVEYKLTMPNDSAVTVADGQPLRLSAAVRGRIGVKATLAGDKRASPVLYPGNMLVCGKVSQTADYYTRSITARGARKAVLIYDAVVPSGATVTPELRVNGGVYEAMTQESTTQQGDGLVEFHYKLDLVDAEEIKAKLTLTGTSTARPRVSNIRLLAVS</sequence>
<evidence type="ECO:0000259" key="1">
    <source>
        <dbReference type="Pfam" id="PF16075"/>
    </source>
</evidence>
<organism evidence="2">
    <name type="scientific">uncultured Desulfovibrio sp</name>
    <dbReference type="NCBI Taxonomy" id="167968"/>
    <lineage>
        <taxon>Bacteria</taxon>
        <taxon>Pseudomonadati</taxon>
        <taxon>Thermodesulfobacteriota</taxon>
        <taxon>Desulfovibrionia</taxon>
        <taxon>Desulfovibrionales</taxon>
        <taxon>Desulfovibrionaceae</taxon>
        <taxon>Desulfovibrio</taxon>
        <taxon>environmental samples</taxon>
    </lineage>
</organism>
<protein>
    <recommendedName>
        <fullName evidence="1">DUF4815 domain-containing protein</fullName>
    </recommendedName>
</protein>
<reference evidence="2" key="1">
    <citation type="submission" date="2016-04" db="EMBL/GenBank/DDBJ databases">
        <authorList>
            <person name="Evans L.H."/>
            <person name="Alamgir A."/>
            <person name="Owens N."/>
            <person name="Weber N.D."/>
            <person name="Virtaneva K."/>
            <person name="Barbian K."/>
            <person name="Babar A."/>
            <person name="Rosenke K."/>
        </authorList>
    </citation>
    <scope>NUCLEOTIDE SEQUENCE</scope>
    <source>
        <strain evidence="2">92-2</strain>
    </source>
</reference>
<accession>A0A212K6Q2</accession>
<proteinExistence type="predicted"/>
<dbReference type="AlphaFoldDB" id="A0A212K6Q2"/>
<dbReference type="RefSeq" id="WP_296936515.1">
    <property type="nucleotide sequence ID" value="NZ_LT598928.1"/>
</dbReference>
<gene>
    <name evidence="2" type="ORF">KM92DES2_12327</name>
</gene>
<name>A0A212K6Q2_9BACT</name>
<feature type="domain" description="DUF4815" evidence="1">
    <location>
        <begin position="13"/>
        <end position="582"/>
    </location>
</feature>
<dbReference type="InterPro" id="IPR032096">
    <property type="entry name" value="DUF4815"/>
</dbReference>
<dbReference type="Pfam" id="PF16075">
    <property type="entry name" value="DUF4815"/>
    <property type="match status" value="1"/>
</dbReference>